<gene>
    <name evidence="2" type="ORF">ACFOX3_18725</name>
</gene>
<dbReference type="InterPro" id="IPR032871">
    <property type="entry name" value="AHH_dom_containing"/>
</dbReference>
<sequence>MPVPANPKRFHEMDRVEQKIHSVSQKTQLTQNDLTAVAALAQIETVLDKYRYSADEMTRKERRDEEHQSKRLSEFLESSGDHKPHPLCHAHAIVSGAHKGAATARAILAFFKLRIDDPYNGCWLPENTAALSKMPRPLKHAVPHSRIHRYNYYFWLASLINMNKIKATDDLKYTLKTIGLQLQAGAQPDYVMLKKGQGIPS</sequence>
<feature type="region of interest" description="Disordered" evidence="1">
    <location>
        <begin position="56"/>
        <end position="83"/>
    </location>
</feature>
<protein>
    <submittedName>
        <fullName evidence="2">AHH domain-containing protein</fullName>
    </submittedName>
</protein>
<name>A0ABV8V8V8_9GAMM</name>
<evidence type="ECO:0000313" key="2">
    <source>
        <dbReference type="EMBL" id="MFC4364351.1"/>
    </source>
</evidence>
<keyword evidence="3" id="KW-1185">Reference proteome</keyword>
<dbReference type="Proteomes" id="UP001595840">
    <property type="component" value="Unassembled WGS sequence"/>
</dbReference>
<dbReference type="Pfam" id="PF14412">
    <property type="entry name" value="AHH"/>
    <property type="match status" value="1"/>
</dbReference>
<proteinExistence type="predicted"/>
<evidence type="ECO:0000313" key="3">
    <source>
        <dbReference type="Proteomes" id="UP001595840"/>
    </source>
</evidence>
<evidence type="ECO:0000256" key="1">
    <source>
        <dbReference type="SAM" id="MobiDB-lite"/>
    </source>
</evidence>
<dbReference type="RefSeq" id="WP_290262221.1">
    <property type="nucleotide sequence ID" value="NZ_JAUFQG010000004.1"/>
</dbReference>
<organism evidence="2 3">
    <name type="scientific">Simiduia curdlanivorans</name>
    <dbReference type="NCBI Taxonomy" id="1492769"/>
    <lineage>
        <taxon>Bacteria</taxon>
        <taxon>Pseudomonadati</taxon>
        <taxon>Pseudomonadota</taxon>
        <taxon>Gammaproteobacteria</taxon>
        <taxon>Cellvibrionales</taxon>
        <taxon>Cellvibrionaceae</taxon>
        <taxon>Simiduia</taxon>
    </lineage>
</organism>
<dbReference type="EMBL" id="JBHSCX010000021">
    <property type="protein sequence ID" value="MFC4364351.1"/>
    <property type="molecule type" value="Genomic_DNA"/>
</dbReference>
<comment type="caution">
    <text evidence="2">The sequence shown here is derived from an EMBL/GenBank/DDBJ whole genome shotgun (WGS) entry which is preliminary data.</text>
</comment>
<accession>A0ABV8V8V8</accession>
<reference evidence="3" key="1">
    <citation type="journal article" date="2019" name="Int. J. Syst. Evol. Microbiol.">
        <title>The Global Catalogue of Microorganisms (GCM) 10K type strain sequencing project: providing services to taxonomists for standard genome sequencing and annotation.</title>
        <authorList>
            <consortium name="The Broad Institute Genomics Platform"/>
            <consortium name="The Broad Institute Genome Sequencing Center for Infectious Disease"/>
            <person name="Wu L."/>
            <person name="Ma J."/>
        </authorList>
    </citation>
    <scope>NUCLEOTIDE SEQUENCE [LARGE SCALE GENOMIC DNA]</scope>
    <source>
        <strain evidence="3">CECT 8570</strain>
    </source>
</reference>